<dbReference type="AlphaFoldDB" id="A0A0B2SHI8"/>
<evidence type="ECO:0000256" key="2">
    <source>
        <dbReference type="ARBA" id="ARBA00022512"/>
    </source>
</evidence>
<dbReference type="Proteomes" id="UP000053555">
    <property type="component" value="Unassembled WGS sequence"/>
</dbReference>
<dbReference type="EC" id="4.2.2.2" evidence="3"/>
<dbReference type="EMBL" id="KN643248">
    <property type="protein sequence ID" value="KHN44515.1"/>
    <property type="molecule type" value="Genomic_DNA"/>
</dbReference>
<dbReference type="GO" id="GO:0030570">
    <property type="term" value="F:pectate lyase activity"/>
    <property type="evidence" value="ECO:0007669"/>
    <property type="project" value="UniProtKB-EC"/>
</dbReference>
<dbReference type="InterPro" id="IPR012334">
    <property type="entry name" value="Pectin_lyas_fold"/>
</dbReference>
<sequence>MEETSFTACHMLDGLFRKDDKQHWYGPHPLQSIDPSDNSIKPKFDPLSYGFSRIQGKVWITFQRDMHIVLEKSLLISSFTTIDGREIPSH</sequence>
<dbReference type="Gene3D" id="2.160.20.10">
    <property type="entry name" value="Single-stranded right-handed beta-helix, Pectin lyase-like"/>
    <property type="match status" value="1"/>
</dbReference>
<gene>
    <name evidence="3" type="ORF">glysoja_035747</name>
</gene>
<proteinExistence type="predicted"/>
<comment type="subcellular location">
    <subcellularLocation>
        <location evidence="1">Secreted</location>
        <location evidence="1">Cell wall</location>
    </subcellularLocation>
</comment>
<keyword evidence="2" id="KW-0134">Cell wall</keyword>
<keyword evidence="2" id="KW-0964">Secreted</keyword>
<name>A0A0B2SHI8_GLYSO</name>
<evidence type="ECO:0000256" key="1">
    <source>
        <dbReference type="ARBA" id="ARBA00004191"/>
    </source>
</evidence>
<organism evidence="3">
    <name type="scientific">Glycine soja</name>
    <name type="common">Wild soybean</name>
    <dbReference type="NCBI Taxonomy" id="3848"/>
    <lineage>
        <taxon>Eukaryota</taxon>
        <taxon>Viridiplantae</taxon>
        <taxon>Streptophyta</taxon>
        <taxon>Embryophyta</taxon>
        <taxon>Tracheophyta</taxon>
        <taxon>Spermatophyta</taxon>
        <taxon>Magnoliopsida</taxon>
        <taxon>eudicotyledons</taxon>
        <taxon>Gunneridae</taxon>
        <taxon>Pentapetalae</taxon>
        <taxon>rosids</taxon>
        <taxon>fabids</taxon>
        <taxon>Fabales</taxon>
        <taxon>Fabaceae</taxon>
        <taxon>Papilionoideae</taxon>
        <taxon>50 kb inversion clade</taxon>
        <taxon>NPAAA clade</taxon>
        <taxon>indigoferoid/millettioid clade</taxon>
        <taxon>Phaseoleae</taxon>
        <taxon>Glycine</taxon>
        <taxon>Glycine subgen. Soja</taxon>
    </lineage>
</organism>
<protein>
    <submittedName>
        <fullName evidence="3">Putative pectate lyase 4</fullName>
        <ecNumber evidence="3">4.2.2.2</ecNumber>
    </submittedName>
</protein>
<reference evidence="3" key="1">
    <citation type="submission" date="2014-07" db="EMBL/GenBank/DDBJ databases">
        <title>Identification of a novel salt tolerance gene in wild soybean by whole-genome sequencing.</title>
        <authorList>
            <person name="Lam H.-M."/>
            <person name="Qi X."/>
            <person name="Li M.-W."/>
            <person name="Liu X."/>
            <person name="Xie M."/>
            <person name="Ni M."/>
            <person name="Xu X."/>
        </authorList>
    </citation>
    <scope>NUCLEOTIDE SEQUENCE [LARGE SCALE GENOMIC DNA]</scope>
    <source>
        <tissue evidence="3">Root</tissue>
    </source>
</reference>
<evidence type="ECO:0000313" key="3">
    <source>
        <dbReference type="EMBL" id="KHN44515.1"/>
    </source>
</evidence>
<accession>A0A0B2SHI8</accession>
<keyword evidence="3" id="KW-0456">Lyase</keyword>